<name>A0ABU2FVF9_9EURY</name>
<protein>
    <submittedName>
        <fullName evidence="2">Uncharacterized protein</fullName>
    </submittedName>
</protein>
<dbReference type="RefSeq" id="WP_310902009.1">
    <property type="nucleotide sequence ID" value="NZ_JAMQOS010000008.1"/>
</dbReference>
<comment type="caution">
    <text evidence="2">The sequence shown here is derived from an EMBL/GenBank/DDBJ whole genome shotgun (WGS) entry which is preliminary data.</text>
</comment>
<sequence>MFGEFGYVTTALFALIVGSVAGTMAILTWDVFRESTFGTAIIVLVVVFSIFSLHHVFLLSVEPRLAESRLYQALLNTVVVIFVGLVIRHRNRLQATTGGSRT</sequence>
<dbReference type="EMBL" id="JAMQOS010000008">
    <property type="protein sequence ID" value="MDS0284267.1"/>
    <property type="molecule type" value="Genomic_DNA"/>
</dbReference>
<evidence type="ECO:0000313" key="2">
    <source>
        <dbReference type="EMBL" id="MDS0284267.1"/>
    </source>
</evidence>
<feature type="transmembrane region" description="Helical" evidence="1">
    <location>
        <begin position="36"/>
        <end position="58"/>
    </location>
</feature>
<organism evidence="2 3">
    <name type="scientific">Haloarcula onubensis</name>
    <dbReference type="NCBI Taxonomy" id="2950539"/>
    <lineage>
        <taxon>Archaea</taxon>
        <taxon>Methanobacteriati</taxon>
        <taxon>Methanobacteriota</taxon>
        <taxon>Stenosarchaea group</taxon>
        <taxon>Halobacteria</taxon>
        <taxon>Halobacteriales</taxon>
        <taxon>Haloarculaceae</taxon>
        <taxon>Haloarcula</taxon>
    </lineage>
</organism>
<keyword evidence="1" id="KW-0472">Membrane</keyword>
<evidence type="ECO:0000256" key="1">
    <source>
        <dbReference type="SAM" id="Phobius"/>
    </source>
</evidence>
<feature type="transmembrane region" description="Helical" evidence="1">
    <location>
        <begin position="70"/>
        <end position="87"/>
    </location>
</feature>
<keyword evidence="1" id="KW-0812">Transmembrane</keyword>
<keyword evidence="3" id="KW-1185">Reference proteome</keyword>
<accession>A0ABU2FVF9</accession>
<feature type="transmembrane region" description="Helical" evidence="1">
    <location>
        <begin position="6"/>
        <end position="29"/>
    </location>
</feature>
<reference evidence="2 3" key="1">
    <citation type="submission" date="2022-06" db="EMBL/GenBank/DDBJ databases">
        <title>Halomicroarcula sp. a new haloarchaeum isolate from saline soil.</title>
        <authorList>
            <person name="Strakova D."/>
            <person name="Galisteo C."/>
            <person name="Sanchez-Porro C."/>
            <person name="Ventosa A."/>
        </authorList>
    </citation>
    <scope>NUCLEOTIDE SEQUENCE [LARGE SCALE GENOMIC DNA]</scope>
    <source>
        <strain evidence="2 3">S3CR25-11</strain>
    </source>
</reference>
<evidence type="ECO:0000313" key="3">
    <source>
        <dbReference type="Proteomes" id="UP001268864"/>
    </source>
</evidence>
<keyword evidence="1" id="KW-1133">Transmembrane helix</keyword>
<proteinExistence type="predicted"/>
<gene>
    <name evidence="2" type="ORF">NDI86_19425</name>
</gene>
<dbReference type="Proteomes" id="UP001268864">
    <property type="component" value="Unassembled WGS sequence"/>
</dbReference>